<dbReference type="FunFam" id="2.60.260.20:FF:000005">
    <property type="entry name" value="Chaperone protein dnaJ 1, mitochondrial"/>
    <property type="match status" value="1"/>
</dbReference>
<dbReference type="Pfam" id="PF00684">
    <property type="entry name" value="DnaJ_CXXCXGXG"/>
    <property type="match status" value="1"/>
</dbReference>
<dbReference type="PROSITE" id="PS51188">
    <property type="entry name" value="ZF_CR"/>
    <property type="match status" value="1"/>
</dbReference>
<comment type="cofactor">
    <cofactor evidence="11">
        <name>Zn(2+)</name>
        <dbReference type="ChEBI" id="CHEBI:29105"/>
    </cofactor>
    <text evidence="11">Binds 2 Zn(2+) ions per monomer.</text>
</comment>
<keyword evidence="7 11" id="KW-0346">Stress response</keyword>
<dbReference type="GO" id="GO:0008270">
    <property type="term" value="F:zinc ion binding"/>
    <property type="evidence" value="ECO:0007669"/>
    <property type="project" value="UniProtKB-UniRule"/>
</dbReference>
<keyword evidence="3 11" id="KW-0479">Metal-binding</keyword>
<evidence type="ECO:0000256" key="3">
    <source>
        <dbReference type="ARBA" id="ARBA00022723"/>
    </source>
</evidence>
<keyword evidence="4 11" id="KW-0677">Repeat</keyword>
<dbReference type="PROSITE" id="PS00636">
    <property type="entry name" value="DNAJ_1"/>
    <property type="match status" value="1"/>
</dbReference>
<dbReference type="SUPFAM" id="SSF49493">
    <property type="entry name" value="HSP40/DnaJ peptide-binding domain"/>
    <property type="match status" value="2"/>
</dbReference>
<feature type="zinc finger region" description="CR-type" evidence="12">
    <location>
        <begin position="129"/>
        <end position="211"/>
    </location>
</feature>
<evidence type="ECO:0000256" key="5">
    <source>
        <dbReference type="ARBA" id="ARBA00022771"/>
    </source>
</evidence>
<evidence type="ECO:0000313" key="15">
    <source>
        <dbReference type="EMBL" id="GII38787.1"/>
    </source>
</evidence>
<dbReference type="NCBIfam" id="NF010871">
    <property type="entry name" value="PRK14278.1"/>
    <property type="match status" value="1"/>
</dbReference>
<organism evidence="15 16">
    <name type="scientific">Planotetraspora phitsanulokensis</name>
    <dbReference type="NCBI Taxonomy" id="575192"/>
    <lineage>
        <taxon>Bacteria</taxon>
        <taxon>Bacillati</taxon>
        <taxon>Actinomycetota</taxon>
        <taxon>Actinomycetes</taxon>
        <taxon>Streptosporangiales</taxon>
        <taxon>Streptosporangiaceae</taxon>
        <taxon>Planotetraspora</taxon>
    </lineage>
</organism>
<dbReference type="PROSITE" id="PS50076">
    <property type="entry name" value="DNAJ_2"/>
    <property type="match status" value="1"/>
</dbReference>
<dbReference type="InterPro" id="IPR012724">
    <property type="entry name" value="DnaJ"/>
</dbReference>
<keyword evidence="8 11" id="KW-0143">Chaperone</keyword>
<dbReference type="PANTHER" id="PTHR43096:SF48">
    <property type="entry name" value="CHAPERONE PROTEIN DNAJ"/>
    <property type="match status" value="1"/>
</dbReference>
<dbReference type="GO" id="GO:0051082">
    <property type="term" value="F:unfolded protein binding"/>
    <property type="evidence" value="ECO:0007669"/>
    <property type="project" value="UniProtKB-UniRule"/>
</dbReference>
<feature type="repeat" description="CXXCXGXG motif" evidence="11">
    <location>
        <begin position="199"/>
        <end position="206"/>
    </location>
</feature>
<feature type="domain" description="J" evidence="13">
    <location>
        <begin position="4"/>
        <end position="68"/>
    </location>
</feature>
<dbReference type="NCBIfam" id="NF008035">
    <property type="entry name" value="PRK10767.1"/>
    <property type="match status" value="1"/>
</dbReference>
<feature type="repeat" description="CXXCXGXG motif" evidence="11">
    <location>
        <begin position="159"/>
        <end position="166"/>
    </location>
</feature>
<dbReference type="CDD" id="cd10747">
    <property type="entry name" value="DnaJ_C"/>
    <property type="match status" value="1"/>
</dbReference>
<dbReference type="InterPro" id="IPR036410">
    <property type="entry name" value="HSP_DnaJ_Cys-rich_dom_sf"/>
</dbReference>
<keyword evidence="1 11" id="KW-0963">Cytoplasm</keyword>
<dbReference type="Pfam" id="PF00226">
    <property type="entry name" value="DnaJ"/>
    <property type="match status" value="1"/>
</dbReference>
<dbReference type="InterPro" id="IPR002939">
    <property type="entry name" value="DnaJ_C"/>
</dbReference>
<feature type="binding site" evidence="11">
    <location>
        <position position="185"/>
    </location>
    <ligand>
        <name>Zn(2+)</name>
        <dbReference type="ChEBI" id="CHEBI:29105"/>
        <label>2</label>
    </ligand>
</feature>
<sequence>MAQDYYATLGVRRDASQEEIKKAYRRLARALHPDVNPDPETQERFKEVTQAYEVLSDASKRQMYDLGGDPFSSGAGAGAGGFGAGFPFSDIMDAFFGGSGGSRGPRSRARRGRNATIRVELDLAESGFGTTRELVVDTAVLCEVCQGSGAAAGTHPDTCDMCHGRGEVSQVTRSFLGQVMTSRPCPQCGGFGSVIRHPCMECSGEGRVRTRRTIKVRIPAGVEDGTHIQLAGEGEVGPGGGPAGDLFLEIVERPHQIFERRGDDLHCTVQIPMTAAALGTSLTVETLDGAQEIDVRPGTQAGQVIPLYGRGVQRLNETGRGDLLIHVTVETPTKLDPQQEELLRELSKLRGEERPPGKFTPGQQGFFSRLRDAFNGR</sequence>
<dbReference type="InterPro" id="IPR008971">
    <property type="entry name" value="HSP40/DnaJ_pept-bd"/>
</dbReference>
<evidence type="ECO:0000256" key="7">
    <source>
        <dbReference type="ARBA" id="ARBA00023016"/>
    </source>
</evidence>
<dbReference type="InterPro" id="IPR036869">
    <property type="entry name" value="J_dom_sf"/>
</dbReference>
<evidence type="ECO:0000256" key="9">
    <source>
        <dbReference type="ARBA" id="ARBA00061004"/>
    </source>
</evidence>
<feature type="binding site" evidence="11">
    <location>
        <position position="145"/>
    </location>
    <ligand>
        <name>Zn(2+)</name>
        <dbReference type="ChEBI" id="CHEBI:29105"/>
        <label>1</label>
    </ligand>
</feature>
<feature type="binding site" evidence="11">
    <location>
        <position position="142"/>
    </location>
    <ligand>
        <name>Zn(2+)</name>
        <dbReference type="ChEBI" id="CHEBI:29105"/>
        <label>1</label>
    </ligand>
</feature>
<keyword evidence="16" id="KW-1185">Reference proteome</keyword>
<dbReference type="GO" id="GO:0042026">
    <property type="term" value="P:protein refolding"/>
    <property type="evidence" value="ECO:0007669"/>
    <property type="project" value="TreeGrafter"/>
</dbReference>
<dbReference type="EMBL" id="BOOP01000018">
    <property type="protein sequence ID" value="GII38787.1"/>
    <property type="molecule type" value="Genomic_DNA"/>
</dbReference>
<comment type="subcellular location">
    <subcellularLocation>
        <location evidence="11">Cytoplasm</location>
    </subcellularLocation>
</comment>
<feature type="binding site" evidence="11">
    <location>
        <position position="188"/>
    </location>
    <ligand>
        <name>Zn(2+)</name>
        <dbReference type="ChEBI" id="CHEBI:29105"/>
        <label>2</label>
    </ligand>
</feature>
<dbReference type="SUPFAM" id="SSF46565">
    <property type="entry name" value="Chaperone J-domain"/>
    <property type="match status" value="1"/>
</dbReference>
<comment type="subunit">
    <text evidence="11">Homodimer.</text>
</comment>
<comment type="similarity">
    <text evidence="9 11">Belongs to the DnaJ family.</text>
</comment>
<dbReference type="Gene3D" id="1.10.287.110">
    <property type="entry name" value="DnaJ domain"/>
    <property type="match status" value="1"/>
</dbReference>
<comment type="caution">
    <text evidence="15">The sequence shown here is derived from an EMBL/GenBank/DDBJ whole genome shotgun (WGS) entry which is preliminary data.</text>
</comment>
<feature type="domain" description="CR-type" evidence="14">
    <location>
        <begin position="129"/>
        <end position="211"/>
    </location>
</feature>
<dbReference type="CDD" id="cd10719">
    <property type="entry name" value="DnaJ_zf"/>
    <property type="match status" value="1"/>
</dbReference>
<gene>
    <name evidence="15" type="primary">dnaJ2</name>
    <name evidence="11" type="synonym">dnaJ</name>
    <name evidence="15" type="ORF">Pph01_37900</name>
</gene>
<feature type="binding site" evidence="11">
    <location>
        <position position="199"/>
    </location>
    <ligand>
        <name>Zn(2+)</name>
        <dbReference type="ChEBI" id="CHEBI:29105"/>
        <label>1</label>
    </ligand>
</feature>
<dbReference type="SUPFAM" id="SSF57938">
    <property type="entry name" value="DnaJ/Hsp40 cysteine-rich domain"/>
    <property type="match status" value="1"/>
</dbReference>
<evidence type="ECO:0000256" key="2">
    <source>
        <dbReference type="ARBA" id="ARBA00022705"/>
    </source>
</evidence>
<protein>
    <recommendedName>
        <fullName evidence="10 11">Chaperone protein DnaJ</fullName>
    </recommendedName>
</protein>
<dbReference type="HAMAP" id="MF_01152">
    <property type="entry name" value="DnaJ"/>
    <property type="match status" value="1"/>
</dbReference>
<evidence type="ECO:0000256" key="6">
    <source>
        <dbReference type="ARBA" id="ARBA00022833"/>
    </source>
</evidence>
<evidence type="ECO:0000256" key="10">
    <source>
        <dbReference type="ARBA" id="ARBA00067609"/>
    </source>
</evidence>
<comment type="function">
    <text evidence="11">Participates actively in the response to hyperosmotic and heat shock by preventing the aggregation of stress-denatured proteins and by disaggregating proteins, also in an autonomous, DnaK-independent fashion. Unfolded proteins bind initially to DnaJ; upon interaction with the DnaJ-bound protein, DnaK hydrolyzes its bound ATP, resulting in the formation of a stable complex. GrpE releases ADP from DnaK; ATP binding to DnaK triggers the release of the substrate protein, thus completing the reaction cycle. Several rounds of ATP-dependent interactions between DnaJ, DnaK and GrpE are required for fully efficient folding. Also involved, together with DnaK and GrpE, in the DNA replication of plasmids through activation of initiation proteins.</text>
</comment>
<dbReference type="GO" id="GO:0009408">
    <property type="term" value="P:response to heat"/>
    <property type="evidence" value="ECO:0007669"/>
    <property type="project" value="InterPro"/>
</dbReference>
<dbReference type="FunFam" id="2.10.230.10:FF:000002">
    <property type="entry name" value="Molecular chaperone DnaJ"/>
    <property type="match status" value="1"/>
</dbReference>
<evidence type="ECO:0000256" key="12">
    <source>
        <dbReference type="PROSITE-ProRule" id="PRU00546"/>
    </source>
</evidence>
<dbReference type="GO" id="GO:0005524">
    <property type="term" value="F:ATP binding"/>
    <property type="evidence" value="ECO:0007669"/>
    <property type="project" value="InterPro"/>
</dbReference>
<evidence type="ECO:0000313" key="16">
    <source>
        <dbReference type="Proteomes" id="UP000622547"/>
    </source>
</evidence>
<dbReference type="Gene3D" id="2.10.230.10">
    <property type="entry name" value="Heat shock protein DnaJ, cysteine-rich domain"/>
    <property type="match status" value="1"/>
</dbReference>
<accession>A0A8J3U813</accession>
<proteinExistence type="inferred from homology"/>
<evidence type="ECO:0000256" key="4">
    <source>
        <dbReference type="ARBA" id="ARBA00022737"/>
    </source>
</evidence>
<reference evidence="15 16" key="1">
    <citation type="submission" date="2021-01" db="EMBL/GenBank/DDBJ databases">
        <title>Whole genome shotgun sequence of Planotetraspora phitsanulokensis NBRC 104273.</title>
        <authorList>
            <person name="Komaki H."/>
            <person name="Tamura T."/>
        </authorList>
    </citation>
    <scope>NUCLEOTIDE SEQUENCE [LARGE SCALE GENOMIC DNA]</scope>
    <source>
        <strain evidence="15 16">NBRC 104273</strain>
    </source>
</reference>
<dbReference type="Gene3D" id="2.60.260.20">
    <property type="entry name" value="Urease metallochaperone UreE, N-terminal domain"/>
    <property type="match status" value="2"/>
</dbReference>
<dbReference type="NCBIfam" id="TIGR02349">
    <property type="entry name" value="DnaJ_bact"/>
    <property type="match status" value="1"/>
</dbReference>
<dbReference type="GO" id="GO:0006260">
    <property type="term" value="P:DNA replication"/>
    <property type="evidence" value="ECO:0007669"/>
    <property type="project" value="UniProtKB-KW"/>
</dbReference>
<evidence type="ECO:0000256" key="1">
    <source>
        <dbReference type="ARBA" id="ARBA00022490"/>
    </source>
</evidence>
<dbReference type="GO" id="GO:0031072">
    <property type="term" value="F:heat shock protein binding"/>
    <property type="evidence" value="ECO:0007669"/>
    <property type="project" value="InterPro"/>
</dbReference>
<dbReference type="PANTHER" id="PTHR43096">
    <property type="entry name" value="DNAJ HOMOLOG 1, MITOCHONDRIAL-RELATED"/>
    <property type="match status" value="1"/>
</dbReference>
<keyword evidence="2 11" id="KW-0235">DNA replication</keyword>
<evidence type="ECO:0000259" key="13">
    <source>
        <dbReference type="PROSITE" id="PS50076"/>
    </source>
</evidence>
<dbReference type="PRINTS" id="PR00625">
    <property type="entry name" value="JDOMAIN"/>
</dbReference>
<evidence type="ECO:0000256" key="11">
    <source>
        <dbReference type="HAMAP-Rule" id="MF_01152"/>
    </source>
</evidence>
<evidence type="ECO:0000256" key="8">
    <source>
        <dbReference type="ARBA" id="ARBA00023186"/>
    </source>
</evidence>
<dbReference type="InterPro" id="IPR001623">
    <property type="entry name" value="DnaJ_domain"/>
</dbReference>
<dbReference type="CDD" id="cd06257">
    <property type="entry name" value="DnaJ"/>
    <property type="match status" value="1"/>
</dbReference>
<comment type="domain">
    <text evidence="11">The J domain is necessary and sufficient to stimulate DnaK ATPase activity. Zinc center 1 plays an important role in the autonomous, DnaK-independent chaperone activity of DnaJ. Zinc center 2 is essential for interaction with DnaK and for DnaJ activity.</text>
</comment>
<dbReference type="Pfam" id="PF01556">
    <property type="entry name" value="DnaJ_C"/>
    <property type="match status" value="1"/>
</dbReference>
<evidence type="ECO:0000259" key="14">
    <source>
        <dbReference type="PROSITE" id="PS51188"/>
    </source>
</evidence>
<dbReference type="InterPro" id="IPR001305">
    <property type="entry name" value="HSP_DnaJ_Cys-rich_dom"/>
</dbReference>
<feature type="binding site" evidence="11">
    <location>
        <position position="162"/>
    </location>
    <ligand>
        <name>Zn(2+)</name>
        <dbReference type="ChEBI" id="CHEBI:29105"/>
        <label>2</label>
    </ligand>
</feature>
<name>A0A8J3U813_9ACTN</name>
<feature type="repeat" description="CXXCXGXG motif" evidence="11">
    <location>
        <begin position="142"/>
        <end position="149"/>
    </location>
</feature>
<dbReference type="InterPro" id="IPR018253">
    <property type="entry name" value="DnaJ_domain_CS"/>
</dbReference>
<dbReference type="AlphaFoldDB" id="A0A8J3U813"/>
<dbReference type="Proteomes" id="UP000622547">
    <property type="component" value="Unassembled WGS sequence"/>
</dbReference>
<feature type="binding site" evidence="11">
    <location>
        <position position="159"/>
    </location>
    <ligand>
        <name>Zn(2+)</name>
        <dbReference type="ChEBI" id="CHEBI:29105"/>
        <label>2</label>
    </ligand>
</feature>
<keyword evidence="6 11" id="KW-0862">Zinc</keyword>
<feature type="repeat" description="CXXCXGXG motif" evidence="11">
    <location>
        <begin position="185"/>
        <end position="192"/>
    </location>
</feature>
<feature type="binding site" evidence="11">
    <location>
        <position position="202"/>
    </location>
    <ligand>
        <name>Zn(2+)</name>
        <dbReference type="ChEBI" id="CHEBI:29105"/>
        <label>1</label>
    </ligand>
</feature>
<dbReference type="RefSeq" id="WP_204074422.1">
    <property type="nucleotide sequence ID" value="NZ_BAABHI010000008.1"/>
</dbReference>
<dbReference type="GO" id="GO:0005737">
    <property type="term" value="C:cytoplasm"/>
    <property type="evidence" value="ECO:0007669"/>
    <property type="project" value="UniProtKB-SubCell"/>
</dbReference>
<keyword evidence="5 11" id="KW-0863">Zinc-finger</keyword>
<dbReference type="SMART" id="SM00271">
    <property type="entry name" value="DnaJ"/>
    <property type="match status" value="1"/>
</dbReference>